<evidence type="ECO:0000313" key="3">
    <source>
        <dbReference type="EMBL" id="KAL2526326.1"/>
    </source>
</evidence>
<comment type="caution">
    <text evidence="3">The sequence shown here is derived from an EMBL/GenBank/DDBJ whole genome shotgun (WGS) entry which is preliminary data.</text>
</comment>
<protein>
    <submittedName>
        <fullName evidence="3">C2 domain-containing protein</fullName>
    </submittedName>
</protein>
<sequence length="378" mass="41359">MSTPSVSSTITASSSSSQAPPPPSHLLELSLISAQNLAPVSKSMRTYALTWVHPNLKLRTSTDQQGHNNPTWNDKFAFPIDDEILDSNNAAVTVEIYTLSWLRDVLVGTVRVLISDLITPSARNRSNSKNIRFVALQVRRSSGSPQGILNMGVRLLDSSMRSMPLPTPINLPGDENCSETIENKNDNQEEDEEEEEEEESNAKIQQWRSLSVGSEVTNEEFPLKQGSVCNGSMVNGSGSELCSDIGPSASIVAAELAMKSQPPVAPPPHKVYKPAEDVETGSSILEDLTVEEARAKGYKYMSTRERWRRESAPEHEINGDKAESMNKISRRNSAGDLFSCFFGNHYGIQFTISCGAPSNKELITSKSRSNKPSEANSA</sequence>
<reference evidence="4" key="1">
    <citation type="submission" date="2024-07" db="EMBL/GenBank/DDBJ databases">
        <title>Two chromosome-level genome assemblies of Korean endemic species Abeliophyllum distichum and Forsythia ovata (Oleaceae).</title>
        <authorList>
            <person name="Jang H."/>
        </authorList>
    </citation>
    <scope>NUCLEOTIDE SEQUENCE [LARGE SCALE GENOMIC DNA]</scope>
</reference>
<evidence type="ECO:0000313" key="4">
    <source>
        <dbReference type="Proteomes" id="UP001604336"/>
    </source>
</evidence>
<feature type="region of interest" description="Disordered" evidence="1">
    <location>
        <begin position="164"/>
        <end position="209"/>
    </location>
</feature>
<accession>A0ABD1UN06</accession>
<dbReference type="EMBL" id="JBFOLK010000003">
    <property type="protein sequence ID" value="KAL2526326.1"/>
    <property type="molecule type" value="Genomic_DNA"/>
</dbReference>
<gene>
    <name evidence="3" type="ORF">Adt_11380</name>
</gene>
<proteinExistence type="predicted"/>
<name>A0ABD1UN06_9LAMI</name>
<dbReference type="InterPro" id="IPR000008">
    <property type="entry name" value="C2_dom"/>
</dbReference>
<evidence type="ECO:0000259" key="2">
    <source>
        <dbReference type="PROSITE" id="PS50004"/>
    </source>
</evidence>
<feature type="region of interest" description="Disordered" evidence="1">
    <location>
        <begin position="1"/>
        <end position="22"/>
    </location>
</feature>
<dbReference type="PROSITE" id="PS50004">
    <property type="entry name" value="C2"/>
    <property type="match status" value="1"/>
</dbReference>
<dbReference type="Gene3D" id="2.60.40.150">
    <property type="entry name" value="C2 domain"/>
    <property type="match status" value="1"/>
</dbReference>
<dbReference type="InterPro" id="IPR035892">
    <property type="entry name" value="C2_domain_sf"/>
</dbReference>
<dbReference type="InterPro" id="IPR044750">
    <property type="entry name" value="C2_SRC2/BAP"/>
</dbReference>
<organism evidence="3 4">
    <name type="scientific">Abeliophyllum distichum</name>
    <dbReference type="NCBI Taxonomy" id="126358"/>
    <lineage>
        <taxon>Eukaryota</taxon>
        <taxon>Viridiplantae</taxon>
        <taxon>Streptophyta</taxon>
        <taxon>Embryophyta</taxon>
        <taxon>Tracheophyta</taxon>
        <taxon>Spermatophyta</taxon>
        <taxon>Magnoliopsida</taxon>
        <taxon>eudicotyledons</taxon>
        <taxon>Gunneridae</taxon>
        <taxon>Pentapetalae</taxon>
        <taxon>asterids</taxon>
        <taxon>lamiids</taxon>
        <taxon>Lamiales</taxon>
        <taxon>Oleaceae</taxon>
        <taxon>Forsythieae</taxon>
        <taxon>Abeliophyllum</taxon>
    </lineage>
</organism>
<dbReference type="PANTHER" id="PTHR32246">
    <property type="entry name" value="INGRESSION PROTEIN FIC1"/>
    <property type="match status" value="1"/>
</dbReference>
<feature type="compositionally biased region" description="Low complexity" evidence="1">
    <location>
        <begin position="1"/>
        <end position="18"/>
    </location>
</feature>
<keyword evidence="4" id="KW-1185">Reference proteome</keyword>
<dbReference type="Proteomes" id="UP001604336">
    <property type="component" value="Unassembled WGS sequence"/>
</dbReference>
<dbReference type="SMART" id="SM00239">
    <property type="entry name" value="C2"/>
    <property type="match status" value="1"/>
</dbReference>
<evidence type="ECO:0000256" key="1">
    <source>
        <dbReference type="SAM" id="MobiDB-lite"/>
    </source>
</evidence>
<dbReference type="AlphaFoldDB" id="A0ABD1UN06"/>
<dbReference type="Pfam" id="PF00168">
    <property type="entry name" value="C2"/>
    <property type="match status" value="1"/>
</dbReference>
<feature type="compositionally biased region" description="Acidic residues" evidence="1">
    <location>
        <begin position="188"/>
        <end position="199"/>
    </location>
</feature>
<dbReference type="PANTHER" id="PTHR32246:SF103">
    <property type="entry name" value="CALCIUM-DEPENDENT LIPID-BINDING (CALB DOMAIN) FAMILY PROTEIN"/>
    <property type="match status" value="1"/>
</dbReference>
<dbReference type="SUPFAM" id="SSF49562">
    <property type="entry name" value="C2 domain (Calcium/lipid-binding domain, CaLB)"/>
    <property type="match status" value="1"/>
</dbReference>
<feature type="domain" description="C2" evidence="2">
    <location>
        <begin position="6"/>
        <end position="127"/>
    </location>
</feature>
<dbReference type="CDD" id="cd04051">
    <property type="entry name" value="C2_SRC2_like"/>
    <property type="match status" value="1"/>
</dbReference>